<proteinExistence type="predicted"/>
<evidence type="ECO:0008006" key="3">
    <source>
        <dbReference type="Google" id="ProtNLM"/>
    </source>
</evidence>
<dbReference type="Proteomes" id="UP000073492">
    <property type="component" value="Unassembled WGS sequence"/>
</dbReference>
<organism evidence="1 2">
    <name type="scientific">Pseudocercospora musae</name>
    <dbReference type="NCBI Taxonomy" id="113226"/>
    <lineage>
        <taxon>Eukaryota</taxon>
        <taxon>Fungi</taxon>
        <taxon>Dikarya</taxon>
        <taxon>Ascomycota</taxon>
        <taxon>Pezizomycotina</taxon>
        <taxon>Dothideomycetes</taxon>
        <taxon>Dothideomycetidae</taxon>
        <taxon>Mycosphaerellales</taxon>
        <taxon>Mycosphaerellaceae</taxon>
        <taxon>Pseudocercospora</taxon>
    </lineage>
</organism>
<reference evidence="1 2" key="1">
    <citation type="submission" date="2015-07" db="EMBL/GenBank/DDBJ databases">
        <title>Comparative genomics of the Sigatoka disease complex on banana suggests a link between parallel evolutionary changes in Pseudocercospora fijiensis and Pseudocercospora eumusae and increased virulence on the banana host.</title>
        <authorList>
            <person name="Chang T.-C."/>
            <person name="Salvucci A."/>
            <person name="Crous P.W."/>
            <person name="Stergiopoulos I."/>
        </authorList>
    </citation>
    <scope>NUCLEOTIDE SEQUENCE [LARGE SCALE GENOMIC DNA]</scope>
    <source>
        <strain evidence="1 2">CBS 116634</strain>
    </source>
</reference>
<evidence type="ECO:0000313" key="2">
    <source>
        <dbReference type="Proteomes" id="UP000073492"/>
    </source>
</evidence>
<sequence length="167" mass="18709">MPGPGQHFEPTLVRRISFSCRLEAVLQPGLLPNTESHEIAHLLQLMSLTIQERLLRASWLPSVLRAARVAVFPDNALAPARIPPTSDEVGDIRRECADTIVDTIPAVVRTYFFATKDRDLMREDVATELDLLADAYINKHLIVSVIEMLVVRLFPELRAIEGENSVD</sequence>
<dbReference type="EMBL" id="LFZO01000197">
    <property type="protein sequence ID" value="KXT11481.1"/>
    <property type="molecule type" value="Genomic_DNA"/>
</dbReference>
<gene>
    <name evidence="1" type="ORF">AC579_2423</name>
</gene>
<keyword evidence="2" id="KW-1185">Reference proteome</keyword>
<name>A0A139I9Q2_9PEZI</name>
<comment type="caution">
    <text evidence="1">The sequence shown here is derived from an EMBL/GenBank/DDBJ whole genome shotgun (WGS) entry which is preliminary data.</text>
</comment>
<dbReference type="AlphaFoldDB" id="A0A139I9Q2"/>
<evidence type="ECO:0000313" key="1">
    <source>
        <dbReference type="EMBL" id="KXT11481.1"/>
    </source>
</evidence>
<protein>
    <recommendedName>
        <fullName evidence="3">PXA domain-containing protein</fullName>
    </recommendedName>
</protein>
<accession>A0A139I9Q2</accession>
<dbReference type="OrthoDB" id="5582218at2759"/>
<dbReference type="STRING" id="113226.A0A139I9Q2"/>